<protein>
    <recommendedName>
        <fullName evidence="1">MOSC domain-containing protein</fullName>
    </recommendedName>
</protein>
<dbReference type="Proteomes" id="UP000326641">
    <property type="component" value="Unassembled WGS sequence"/>
</dbReference>
<dbReference type="Pfam" id="PF03473">
    <property type="entry name" value="MOSC"/>
    <property type="match status" value="1"/>
</dbReference>
<sequence>MQGNAIDDATVVSVLVGRIAPLGPKGVPSGFVKGPVAEPVAVTTLGLAGDQQADPKVHGGLEKAVYGYALSSYAVWRTAFPEHGTLWVPGGLGENLTIDGIDEETVHIGDVVRIGTATLQVTQPRQPCFKFALRFDDKRLPKAMTRNGRSGWYYRVIESGILAAGDRLDLLERPNPAWPMTRFNRLLSGGASSVEDMAELSVLPGLASAWQQTARDAVARAGSTP</sequence>
<accession>A0A564W9V6</accession>
<dbReference type="PROSITE" id="PS51340">
    <property type="entry name" value="MOSC"/>
    <property type="match status" value="1"/>
</dbReference>
<evidence type="ECO:0000313" key="3">
    <source>
        <dbReference type="Proteomes" id="UP000326641"/>
    </source>
</evidence>
<organism evidence="2 3">
    <name type="scientific">Candidatus Defluviicoccus seviourii</name>
    <dbReference type="NCBI Taxonomy" id="2565273"/>
    <lineage>
        <taxon>Bacteria</taxon>
        <taxon>Pseudomonadati</taxon>
        <taxon>Pseudomonadota</taxon>
        <taxon>Alphaproteobacteria</taxon>
        <taxon>Rhodospirillales</taxon>
        <taxon>Rhodospirillaceae</taxon>
        <taxon>Defluviicoccus</taxon>
    </lineage>
</organism>
<dbReference type="InterPro" id="IPR005302">
    <property type="entry name" value="MoCF_Sase_C"/>
</dbReference>
<dbReference type="EMBL" id="UXAT02000002">
    <property type="protein sequence ID" value="VUX45230.1"/>
    <property type="molecule type" value="Genomic_DNA"/>
</dbReference>
<dbReference type="GO" id="GO:0030170">
    <property type="term" value="F:pyridoxal phosphate binding"/>
    <property type="evidence" value="ECO:0007669"/>
    <property type="project" value="InterPro"/>
</dbReference>
<dbReference type="Gene3D" id="2.40.33.20">
    <property type="entry name" value="PK beta-barrel domain-like"/>
    <property type="match status" value="1"/>
</dbReference>
<dbReference type="GO" id="GO:0030151">
    <property type="term" value="F:molybdenum ion binding"/>
    <property type="evidence" value="ECO:0007669"/>
    <property type="project" value="InterPro"/>
</dbReference>
<feature type="domain" description="MOSC" evidence="1">
    <location>
        <begin position="34"/>
        <end position="171"/>
    </location>
</feature>
<dbReference type="InterPro" id="IPR052353">
    <property type="entry name" value="Benzoxazolinone_Detox_Enz"/>
</dbReference>
<dbReference type="PANTHER" id="PTHR30212">
    <property type="entry name" value="PROTEIN YIIM"/>
    <property type="match status" value="1"/>
</dbReference>
<evidence type="ECO:0000313" key="2">
    <source>
        <dbReference type="EMBL" id="VUX45230.1"/>
    </source>
</evidence>
<comment type="caution">
    <text evidence="2">The sequence shown here is derived from an EMBL/GenBank/DDBJ whole genome shotgun (WGS) entry which is preliminary data.</text>
</comment>
<gene>
    <name evidence="2" type="ORF">DF3PA_100078</name>
</gene>
<dbReference type="SUPFAM" id="SSF50800">
    <property type="entry name" value="PK beta-barrel domain-like"/>
    <property type="match status" value="1"/>
</dbReference>
<dbReference type="InterPro" id="IPR011037">
    <property type="entry name" value="Pyrv_Knase-like_insert_dom_sf"/>
</dbReference>
<dbReference type="GO" id="GO:0003824">
    <property type="term" value="F:catalytic activity"/>
    <property type="evidence" value="ECO:0007669"/>
    <property type="project" value="InterPro"/>
</dbReference>
<evidence type="ECO:0000259" key="1">
    <source>
        <dbReference type="PROSITE" id="PS51340"/>
    </source>
</evidence>
<reference evidence="2" key="1">
    <citation type="submission" date="2018-11" db="EMBL/GenBank/DDBJ databases">
        <authorList>
            <person name="Onetto C."/>
        </authorList>
    </citation>
    <scope>NUCLEOTIDE SEQUENCE [LARGE SCALE GENOMIC DNA]</scope>
</reference>
<dbReference type="PANTHER" id="PTHR30212:SF2">
    <property type="entry name" value="PROTEIN YIIM"/>
    <property type="match status" value="1"/>
</dbReference>
<proteinExistence type="predicted"/>
<keyword evidence="3" id="KW-1185">Reference proteome</keyword>
<dbReference type="AlphaFoldDB" id="A0A564W9V6"/>
<name>A0A564W9V6_9PROT</name>